<evidence type="ECO:0000259" key="11">
    <source>
        <dbReference type="PROSITE" id="PS50109"/>
    </source>
</evidence>
<keyword evidence="8" id="KW-0418">Kinase</keyword>
<evidence type="ECO:0000256" key="4">
    <source>
        <dbReference type="ARBA" id="ARBA00022475"/>
    </source>
</evidence>
<dbReference type="CDD" id="cd00082">
    <property type="entry name" value="HisKA"/>
    <property type="match status" value="1"/>
</dbReference>
<organism evidence="12 13">
    <name type="scientific">Azoarcus taiwanensis</name>
    <dbReference type="NCBI Taxonomy" id="666964"/>
    <lineage>
        <taxon>Bacteria</taxon>
        <taxon>Pseudomonadati</taxon>
        <taxon>Pseudomonadota</taxon>
        <taxon>Betaproteobacteria</taxon>
        <taxon>Rhodocyclales</taxon>
        <taxon>Zoogloeaceae</taxon>
        <taxon>Azoarcus</taxon>
    </lineage>
</organism>
<keyword evidence="9" id="KW-0067">ATP-binding</keyword>
<feature type="compositionally biased region" description="Polar residues" evidence="10">
    <location>
        <begin position="229"/>
        <end position="240"/>
    </location>
</feature>
<proteinExistence type="predicted"/>
<dbReference type="InterPro" id="IPR004358">
    <property type="entry name" value="Sig_transdc_His_kin-like_C"/>
</dbReference>
<dbReference type="InterPro" id="IPR036890">
    <property type="entry name" value="HATPase_C_sf"/>
</dbReference>
<dbReference type="PROSITE" id="PS50109">
    <property type="entry name" value="HIS_KIN"/>
    <property type="match status" value="1"/>
</dbReference>
<keyword evidence="4" id="KW-1003">Cell membrane</keyword>
<protein>
    <recommendedName>
        <fullName evidence="3">histidine kinase</fullName>
        <ecNumber evidence="3">2.7.13.3</ecNumber>
    </recommendedName>
</protein>
<keyword evidence="13" id="KW-1185">Reference proteome</keyword>
<evidence type="ECO:0000256" key="6">
    <source>
        <dbReference type="ARBA" id="ARBA00022679"/>
    </source>
</evidence>
<dbReference type="Proteomes" id="UP000599523">
    <property type="component" value="Unassembled WGS sequence"/>
</dbReference>
<sequence length="659" mass="72283">MFDPRGPIRFATPPEQFQTLFGLLDAPTPDWDRMAAEIVRTPGLLHRLLCALPLEGERLAANLADEASERLRRLGPELMQVWLLTEIDRCCSHADQARECHSRALEVAERARQLAYERAYDYPDEAYLSGLWHVLPELLLPPDRPSGQMSPAQRAETLAALASGCGVAAPLVDAYLFCEAMAEQREGAHPLVGLLWEALADRGVPNAAADRPDATPGGGSEAMPAESGIESSQTTPTSDLPSAPQAGPLAKTTTRSNTLQFSALRGWIRVAFRGLSHGALDERFTIALRLLCHAGTPLIIYADENDHLRMLELGGRPALREYFDELDQHVDHETSIIALALRNSTPTSRFELRGRPGRAVSDWHVARWLQRDGIVCVPLRLESHRAVAVIGSDSQTDTGSDICRLCIELASEAANACLELQHQARLQARIRAELQQRFEQHARKIVHEANNPLTVLKSYLSVMPERHPEAGTLNDEVRLLQDELDRLGALLRQIGQPALEVNEAPRCDVTQLVRDMQALYAESLFGRRGIHFELRSSGAVTLAAMPESVLKQVMINLWRNAAEALQPGKRFSVVLPGFVLVNGIRCIEIRVIDNGPGLPAERFDQLLTPATSGKGGTHQGLGLSIVGELLGKWNASMLCRSHPGSGTSFQLLVPAVESS</sequence>
<evidence type="ECO:0000313" key="13">
    <source>
        <dbReference type="Proteomes" id="UP000599523"/>
    </source>
</evidence>
<evidence type="ECO:0000256" key="7">
    <source>
        <dbReference type="ARBA" id="ARBA00022741"/>
    </source>
</evidence>
<evidence type="ECO:0000256" key="8">
    <source>
        <dbReference type="ARBA" id="ARBA00022777"/>
    </source>
</evidence>
<feature type="domain" description="Histidine kinase" evidence="11">
    <location>
        <begin position="444"/>
        <end position="657"/>
    </location>
</feature>
<evidence type="ECO:0000256" key="1">
    <source>
        <dbReference type="ARBA" id="ARBA00000085"/>
    </source>
</evidence>
<keyword evidence="4" id="KW-0472">Membrane</keyword>
<dbReference type="GO" id="GO:0005886">
    <property type="term" value="C:plasma membrane"/>
    <property type="evidence" value="ECO:0007669"/>
    <property type="project" value="UniProtKB-SubCell"/>
</dbReference>
<dbReference type="PRINTS" id="PR00344">
    <property type="entry name" value="BCTRLSENSOR"/>
</dbReference>
<keyword evidence="7" id="KW-0547">Nucleotide-binding</keyword>
<comment type="caution">
    <text evidence="12">The sequence shown here is derived from an EMBL/GenBank/DDBJ whole genome shotgun (WGS) entry which is preliminary data.</text>
</comment>
<dbReference type="Pfam" id="PF02518">
    <property type="entry name" value="HATPase_c"/>
    <property type="match status" value="1"/>
</dbReference>
<evidence type="ECO:0000256" key="2">
    <source>
        <dbReference type="ARBA" id="ARBA00004651"/>
    </source>
</evidence>
<dbReference type="InterPro" id="IPR005467">
    <property type="entry name" value="His_kinase_dom"/>
</dbReference>
<dbReference type="GO" id="GO:0005524">
    <property type="term" value="F:ATP binding"/>
    <property type="evidence" value="ECO:0007669"/>
    <property type="project" value="UniProtKB-KW"/>
</dbReference>
<dbReference type="InterPro" id="IPR003661">
    <property type="entry name" value="HisK_dim/P_dom"/>
</dbReference>
<dbReference type="PANTHER" id="PTHR44936:SF10">
    <property type="entry name" value="SENSOR PROTEIN RSTB"/>
    <property type="match status" value="1"/>
</dbReference>
<dbReference type="SUPFAM" id="SSF47384">
    <property type="entry name" value="Homodimeric domain of signal transducing histidine kinase"/>
    <property type="match status" value="1"/>
</dbReference>
<accession>A0A972J7K1</accession>
<dbReference type="PANTHER" id="PTHR44936">
    <property type="entry name" value="SENSOR PROTEIN CREC"/>
    <property type="match status" value="1"/>
</dbReference>
<dbReference type="InterPro" id="IPR050980">
    <property type="entry name" value="2C_sensor_his_kinase"/>
</dbReference>
<dbReference type="GO" id="GO:0000155">
    <property type="term" value="F:phosphorelay sensor kinase activity"/>
    <property type="evidence" value="ECO:0007669"/>
    <property type="project" value="InterPro"/>
</dbReference>
<name>A0A972J7K1_9RHOO</name>
<evidence type="ECO:0000313" key="12">
    <source>
        <dbReference type="EMBL" id="NMG02019.1"/>
    </source>
</evidence>
<dbReference type="AlphaFoldDB" id="A0A972J7K1"/>
<keyword evidence="5" id="KW-0597">Phosphoprotein</keyword>
<dbReference type="SUPFAM" id="SSF55874">
    <property type="entry name" value="ATPase domain of HSP90 chaperone/DNA topoisomerase II/histidine kinase"/>
    <property type="match status" value="1"/>
</dbReference>
<dbReference type="InterPro" id="IPR036097">
    <property type="entry name" value="HisK_dim/P_sf"/>
</dbReference>
<comment type="catalytic activity">
    <reaction evidence="1">
        <text>ATP + protein L-histidine = ADP + protein N-phospho-L-histidine.</text>
        <dbReference type="EC" id="2.7.13.3"/>
    </reaction>
</comment>
<dbReference type="RefSeq" id="WP_168986809.1">
    <property type="nucleotide sequence ID" value="NZ_CAWPHM010000033.1"/>
</dbReference>
<comment type="subcellular location">
    <subcellularLocation>
        <location evidence="2">Cell membrane</location>
        <topology evidence="2">Multi-pass membrane protein</topology>
    </subcellularLocation>
</comment>
<dbReference type="EC" id="2.7.13.3" evidence="3"/>
<feature type="region of interest" description="Disordered" evidence="10">
    <location>
        <begin position="206"/>
        <end position="254"/>
    </location>
</feature>
<dbReference type="InterPro" id="IPR003594">
    <property type="entry name" value="HATPase_dom"/>
</dbReference>
<evidence type="ECO:0000256" key="3">
    <source>
        <dbReference type="ARBA" id="ARBA00012438"/>
    </source>
</evidence>
<evidence type="ECO:0000256" key="5">
    <source>
        <dbReference type="ARBA" id="ARBA00022553"/>
    </source>
</evidence>
<evidence type="ECO:0000256" key="9">
    <source>
        <dbReference type="ARBA" id="ARBA00022840"/>
    </source>
</evidence>
<dbReference type="Gene3D" id="3.30.565.10">
    <property type="entry name" value="Histidine kinase-like ATPase, C-terminal domain"/>
    <property type="match status" value="1"/>
</dbReference>
<dbReference type="EMBL" id="WTVM01000012">
    <property type="protein sequence ID" value="NMG02019.1"/>
    <property type="molecule type" value="Genomic_DNA"/>
</dbReference>
<gene>
    <name evidence="12" type="ORF">GPA21_03410</name>
</gene>
<keyword evidence="6" id="KW-0808">Transferase</keyword>
<dbReference type="SMART" id="SM00387">
    <property type="entry name" value="HATPase_c"/>
    <property type="match status" value="1"/>
</dbReference>
<reference evidence="12" key="1">
    <citation type="submission" date="2019-12" db="EMBL/GenBank/DDBJ databases">
        <title>Comparative genomics gives insights into the taxonomy of the Azoarcus-Aromatoleum group and reveals separate origins of nif in the plant-associated Azoarcus and non-plant-associated Aromatoleum sub-groups.</title>
        <authorList>
            <person name="Lafos M."/>
            <person name="Maluk M."/>
            <person name="Batista M."/>
            <person name="Junghare M."/>
            <person name="Carmona M."/>
            <person name="Faoro H."/>
            <person name="Cruz L.M."/>
            <person name="Battistoni F."/>
            <person name="De Souza E."/>
            <person name="Pedrosa F."/>
            <person name="Chen W.-M."/>
            <person name="Poole P.S."/>
            <person name="Dixon R.A."/>
            <person name="James E.K."/>
        </authorList>
    </citation>
    <scope>NUCLEOTIDE SEQUENCE</scope>
    <source>
        <strain evidence="12">NSC3</strain>
    </source>
</reference>
<evidence type="ECO:0000256" key="10">
    <source>
        <dbReference type="SAM" id="MobiDB-lite"/>
    </source>
</evidence>